<gene>
    <name evidence="1" type="ORF">RCF98_04600</name>
</gene>
<sequence>MKKIITVVSLMVLLTGCGGGGGTVAGTSTSDTTIASNTTAPLESNTQATSTAAIIAAPEFDFASARTIDIQFDVPEARTTEGMLSLCTKYSSESDGTFNINYDSCLVQATLVNGLYQSQMELTNDVNSVIGVIWFADPDLAPVYKEFTLAATAGASARSANANTHPTIVWN</sequence>
<keyword evidence="2" id="KW-1185">Reference proteome</keyword>
<dbReference type="PROSITE" id="PS51257">
    <property type="entry name" value="PROKAR_LIPOPROTEIN"/>
    <property type="match status" value="1"/>
</dbReference>
<evidence type="ECO:0000313" key="2">
    <source>
        <dbReference type="Proteomes" id="UP001236657"/>
    </source>
</evidence>
<protein>
    <submittedName>
        <fullName evidence="1">Uncharacterized protein</fullName>
    </submittedName>
</protein>
<organism evidence="1 2">
    <name type="scientific">Thiothrix lacustris</name>
    <dbReference type="NCBI Taxonomy" id="525917"/>
    <lineage>
        <taxon>Bacteria</taxon>
        <taxon>Pseudomonadati</taxon>
        <taxon>Pseudomonadota</taxon>
        <taxon>Gammaproteobacteria</taxon>
        <taxon>Thiotrichales</taxon>
        <taxon>Thiotrichaceae</taxon>
        <taxon>Thiothrix</taxon>
    </lineage>
</organism>
<reference evidence="1 2" key="1">
    <citation type="submission" date="2023-08" db="EMBL/GenBank/DDBJ databases">
        <title>New molecular markers tilS and rpoB for phylogenetic and monitoring studies of the genus Thiothrix biodiversity.</title>
        <authorList>
            <person name="Ravin N.V."/>
            <person name="Smolyakov D."/>
            <person name="Markov N.D."/>
            <person name="Beletsky A.V."/>
            <person name="Mardanov A.V."/>
            <person name="Rudenko T.S."/>
            <person name="Grabovich M.Y."/>
        </authorList>
    </citation>
    <scope>NUCLEOTIDE SEQUENCE [LARGE SCALE GENOMIC DNA]</scope>
    <source>
        <strain evidence="1 2">MK1</strain>
    </source>
</reference>
<name>A0ABY9MV08_9GAMM</name>
<evidence type="ECO:0000313" key="1">
    <source>
        <dbReference type="EMBL" id="WML91621.1"/>
    </source>
</evidence>
<dbReference type="EMBL" id="CP133218">
    <property type="protein sequence ID" value="WML91621.1"/>
    <property type="molecule type" value="Genomic_DNA"/>
</dbReference>
<dbReference type="Proteomes" id="UP001236657">
    <property type="component" value="Chromosome"/>
</dbReference>
<proteinExistence type="predicted"/>
<accession>A0ABY9MV08</accession>
<dbReference type="RefSeq" id="WP_028490546.1">
    <property type="nucleotide sequence ID" value="NZ_CP133218.1"/>
</dbReference>